<sequence>MELATFGAGCFWCVEAVFQNLKGVEKVVSGYTGGRIANPTYKEVCSGLTGHNEVIQITFDPQIISFEELLEIFWKTHDPTTLNRQGNDVGTQYRSGIYYHNEEQKRLAEAYKQKLNEAQAFDQPIVTEVLPAGPFYQAEDYHQNYYNQNSSQPYCQFVARPKVEKVKALFGEKLKASAQ</sequence>
<evidence type="ECO:0000256" key="1">
    <source>
        <dbReference type="ARBA" id="ARBA00023002"/>
    </source>
</evidence>
<gene>
    <name evidence="4 6" type="primary">msrA</name>
    <name evidence="6" type="ORF">EJV47_23045</name>
</gene>
<keyword evidence="1 4" id="KW-0560">Oxidoreductase</keyword>
<dbReference type="PANTHER" id="PTHR43774:SF1">
    <property type="entry name" value="PEPTIDE METHIONINE SULFOXIDE REDUCTASE MSRA 2"/>
    <property type="match status" value="1"/>
</dbReference>
<dbReference type="OrthoDB" id="4174719at2"/>
<reference evidence="6 7" key="1">
    <citation type="submission" date="2018-12" db="EMBL/GenBank/DDBJ databases">
        <title>Hymenobacter gummosus sp. nov., isolated from a spring.</title>
        <authorList>
            <person name="Nie L."/>
        </authorList>
    </citation>
    <scope>NUCLEOTIDE SEQUENCE [LARGE SCALE GENOMIC DNA]</scope>
    <source>
        <strain evidence="6 7">KCTC 52166</strain>
    </source>
</reference>
<accession>A0A3S0H311</accession>
<dbReference type="Gene3D" id="3.30.1060.10">
    <property type="entry name" value="Peptide methionine sulphoxide reductase MsrA"/>
    <property type="match status" value="1"/>
</dbReference>
<dbReference type="RefSeq" id="WP_126695570.1">
    <property type="nucleotide sequence ID" value="NZ_RXOF01000017.1"/>
</dbReference>
<dbReference type="InterPro" id="IPR002569">
    <property type="entry name" value="Met_Sox_Rdtase_MsrA_dom"/>
</dbReference>
<evidence type="ECO:0000256" key="4">
    <source>
        <dbReference type="HAMAP-Rule" id="MF_01401"/>
    </source>
</evidence>
<evidence type="ECO:0000259" key="5">
    <source>
        <dbReference type="Pfam" id="PF01625"/>
    </source>
</evidence>
<evidence type="ECO:0000256" key="2">
    <source>
        <dbReference type="ARBA" id="ARBA00047806"/>
    </source>
</evidence>
<keyword evidence="7" id="KW-1185">Reference proteome</keyword>
<dbReference type="InterPro" id="IPR036509">
    <property type="entry name" value="Met_Sox_Rdtase_MsrA_sf"/>
</dbReference>
<dbReference type="AlphaFoldDB" id="A0A3S0H311"/>
<dbReference type="GO" id="GO:0033744">
    <property type="term" value="F:L-methionine:thioredoxin-disulfide S-oxidoreductase activity"/>
    <property type="evidence" value="ECO:0007669"/>
    <property type="project" value="RHEA"/>
</dbReference>
<feature type="active site" evidence="4">
    <location>
        <position position="10"/>
    </location>
</feature>
<dbReference type="Proteomes" id="UP000282184">
    <property type="component" value="Unassembled WGS sequence"/>
</dbReference>
<dbReference type="SUPFAM" id="SSF55068">
    <property type="entry name" value="Peptide methionine sulfoxide reductase"/>
    <property type="match status" value="1"/>
</dbReference>
<dbReference type="HAMAP" id="MF_01401">
    <property type="entry name" value="MsrA"/>
    <property type="match status" value="1"/>
</dbReference>
<evidence type="ECO:0000313" key="6">
    <source>
        <dbReference type="EMBL" id="RTQ46034.1"/>
    </source>
</evidence>
<dbReference type="EC" id="1.8.4.11" evidence="4"/>
<dbReference type="NCBIfam" id="TIGR00401">
    <property type="entry name" value="msrA"/>
    <property type="match status" value="1"/>
</dbReference>
<dbReference type="EMBL" id="RXOF01000017">
    <property type="protein sequence ID" value="RTQ46034.1"/>
    <property type="molecule type" value="Genomic_DNA"/>
</dbReference>
<comment type="catalytic activity">
    <reaction evidence="3 4">
        <text>[thioredoxin]-disulfide + L-methionine + H2O = L-methionine (S)-S-oxide + [thioredoxin]-dithiol</text>
        <dbReference type="Rhea" id="RHEA:19993"/>
        <dbReference type="Rhea" id="RHEA-COMP:10698"/>
        <dbReference type="Rhea" id="RHEA-COMP:10700"/>
        <dbReference type="ChEBI" id="CHEBI:15377"/>
        <dbReference type="ChEBI" id="CHEBI:29950"/>
        <dbReference type="ChEBI" id="CHEBI:50058"/>
        <dbReference type="ChEBI" id="CHEBI:57844"/>
        <dbReference type="ChEBI" id="CHEBI:58772"/>
        <dbReference type="EC" id="1.8.4.11"/>
    </reaction>
</comment>
<feature type="domain" description="Peptide methionine sulphoxide reductase MsrA" evidence="5">
    <location>
        <begin position="4"/>
        <end position="156"/>
    </location>
</feature>
<comment type="caution">
    <text evidence="6">The sequence shown here is derived from an EMBL/GenBank/DDBJ whole genome shotgun (WGS) entry which is preliminary data.</text>
</comment>
<protein>
    <recommendedName>
        <fullName evidence="4">Peptide methionine sulfoxide reductase MsrA</fullName>
        <shortName evidence="4">Protein-methionine-S-oxide reductase</shortName>
        <ecNumber evidence="4">1.8.4.11</ecNumber>
    </recommendedName>
    <alternativeName>
        <fullName evidence="4">Peptide-methionine (S)-S-oxide reductase</fullName>
        <shortName evidence="4">Peptide Met(O) reductase</shortName>
    </alternativeName>
</protein>
<organism evidence="6 7">
    <name type="scientific">Hymenobacter gummosus</name>
    <dbReference type="NCBI Taxonomy" id="1776032"/>
    <lineage>
        <taxon>Bacteria</taxon>
        <taxon>Pseudomonadati</taxon>
        <taxon>Bacteroidota</taxon>
        <taxon>Cytophagia</taxon>
        <taxon>Cytophagales</taxon>
        <taxon>Hymenobacteraceae</taxon>
        <taxon>Hymenobacter</taxon>
    </lineage>
</organism>
<evidence type="ECO:0000313" key="7">
    <source>
        <dbReference type="Proteomes" id="UP000282184"/>
    </source>
</evidence>
<dbReference type="Pfam" id="PF01625">
    <property type="entry name" value="PMSR"/>
    <property type="match status" value="1"/>
</dbReference>
<comment type="similarity">
    <text evidence="4">Belongs to the MsrA Met sulfoxide reductase family.</text>
</comment>
<dbReference type="GO" id="GO:0008113">
    <property type="term" value="F:peptide-methionine (S)-S-oxide reductase activity"/>
    <property type="evidence" value="ECO:0007669"/>
    <property type="project" value="UniProtKB-UniRule"/>
</dbReference>
<evidence type="ECO:0000256" key="3">
    <source>
        <dbReference type="ARBA" id="ARBA00048782"/>
    </source>
</evidence>
<name>A0A3S0H311_9BACT</name>
<dbReference type="PANTHER" id="PTHR43774">
    <property type="entry name" value="PEPTIDE METHIONINE SULFOXIDE REDUCTASE"/>
    <property type="match status" value="1"/>
</dbReference>
<proteinExistence type="inferred from homology"/>
<comment type="function">
    <text evidence="4">Has an important function as a repair enzyme for proteins that have been inactivated by oxidation. Catalyzes the reversible oxidation-reduction of methionine sulfoxide in proteins to methionine.</text>
</comment>
<comment type="catalytic activity">
    <reaction evidence="2 4">
        <text>L-methionyl-[protein] + [thioredoxin]-disulfide + H2O = L-methionyl-(S)-S-oxide-[protein] + [thioredoxin]-dithiol</text>
        <dbReference type="Rhea" id="RHEA:14217"/>
        <dbReference type="Rhea" id="RHEA-COMP:10698"/>
        <dbReference type="Rhea" id="RHEA-COMP:10700"/>
        <dbReference type="Rhea" id="RHEA-COMP:12313"/>
        <dbReference type="Rhea" id="RHEA-COMP:12315"/>
        <dbReference type="ChEBI" id="CHEBI:15377"/>
        <dbReference type="ChEBI" id="CHEBI:16044"/>
        <dbReference type="ChEBI" id="CHEBI:29950"/>
        <dbReference type="ChEBI" id="CHEBI:44120"/>
        <dbReference type="ChEBI" id="CHEBI:50058"/>
        <dbReference type="EC" id="1.8.4.11"/>
    </reaction>
</comment>